<dbReference type="OrthoDB" id="24940at10239"/>
<dbReference type="EMBL" id="KM677185">
    <property type="protein sequence ID" value="AIX12522.1"/>
    <property type="molecule type" value="Genomic_DNA"/>
</dbReference>
<dbReference type="Proteomes" id="UP000032686">
    <property type="component" value="Segment"/>
</dbReference>
<protein>
    <submittedName>
        <fullName evidence="1">Uncharacterized protein</fullName>
    </submittedName>
</protein>
<dbReference type="KEGG" id="vg:24722285"/>
<evidence type="ECO:0000313" key="1">
    <source>
        <dbReference type="EMBL" id="AIX12522.1"/>
    </source>
</evidence>
<evidence type="ECO:0000313" key="2">
    <source>
        <dbReference type="Proteomes" id="UP000032686"/>
    </source>
</evidence>
<dbReference type="RefSeq" id="YP_009147676.1">
    <property type="nucleotide sequence ID" value="NC_027341.1"/>
</dbReference>
<name>A0A0D3MSP4_9CAUD</name>
<sequence>MRAQAFRLNLMRKGNNMYLVMIETCKDETNIPYYETRNVKGDQNLLEELHHIRDVEGYSKESIKTFIKKIDENGLVSWEEILYEF</sequence>
<reference evidence="1 2" key="1">
    <citation type="journal article" date="2015" name="Appl. Environ. Microbiol.">
        <title>Lactococcal 949 group phages recognize a carbohydrate receptor on the host cell surface.</title>
        <authorList>
            <person name="Mahony J."/>
            <person name="Randazzo W."/>
            <person name="Neve H."/>
            <person name="Settanni L."/>
            <person name="van Sinderen D."/>
        </authorList>
    </citation>
    <scope>NUCLEOTIDE SEQUENCE [LARGE SCALE GENOMIC DNA]</scope>
    <source>
        <strain evidence="1">WRP3</strain>
    </source>
</reference>
<organism evidence="1 2">
    <name type="scientific">Lactococcus phage WRP3</name>
    <dbReference type="NCBI Taxonomy" id="1560313"/>
    <lineage>
        <taxon>Viruses</taxon>
        <taxon>Duplodnaviria</taxon>
        <taxon>Heunggongvirae</taxon>
        <taxon>Uroviricota</taxon>
        <taxon>Caudoviricetes</taxon>
        <taxon>Audreyjarvisvirus</taxon>
        <taxon>Audreyjarvisvirus WRP3</taxon>
    </lineage>
</organism>
<gene>
    <name evidence="1" type="ORF">WRP3_019</name>
</gene>
<keyword evidence="2" id="KW-1185">Reference proteome</keyword>
<accession>A0A0D3MSP4</accession>
<dbReference type="GeneID" id="24722285"/>
<proteinExistence type="predicted"/>